<feature type="domain" description="Luciferase-like" evidence="1">
    <location>
        <begin position="1"/>
        <end position="105"/>
    </location>
</feature>
<dbReference type="CDD" id="cd00347">
    <property type="entry name" value="Flavin_utilizing_monoxygenases"/>
    <property type="match status" value="1"/>
</dbReference>
<organism evidence="2">
    <name type="scientific">marine metagenome</name>
    <dbReference type="NCBI Taxonomy" id="408172"/>
    <lineage>
        <taxon>unclassified sequences</taxon>
        <taxon>metagenomes</taxon>
        <taxon>ecological metagenomes</taxon>
    </lineage>
</organism>
<dbReference type="InterPro" id="IPR011251">
    <property type="entry name" value="Luciferase-like_dom"/>
</dbReference>
<proteinExistence type="predicted"/>
<dbReference type="Gene3D" id="3.20.20.30">
    <property type="entry name" value="Luciferase-like domain"/>
    <property type="match status" value="1"/>
</dbReference>
<dbReference type="EMBL" id="UINC01215829">
    <property type="protein sequence ID" value="SVE41717.1"/>
    <property type="molecule type" value="Genomic_DNA"/>
</dbReference>
<sequence>MKVGLLVPNLGPLATGPGSVDVVTKIAMKAEDLGYDALWVADHVIMPTNIKSRYPYNDTGDFPADPSDGLLEPISLLGYLAGVTKRVRLGTWVLVLPHRNPIVTA</sequence>
<dbReference type="InterPro" id="IPR036661">
    <property type="entry name" value="Luciferase-like_sf"/>
</dbReference>
<name>A0A383DB30_9ZZZZ</name>
<reference evidence="2" key="1">
    <citation type="submission" date="2018-05" db="EMBL/GenBank/DDBJ databases">
        <authorList>
            <person name="Lanie J.A."/>
            <person name="Ng W.-L."/>
            <person name="Kazmierczak K.M."/>
            <person name="Andrzejewski T.M."/>
            <person name="Davidsen T.M."/>
            <person name="Wayne K.J."/>
            <person name="Tettelin H."/>
            <person name="Glass J.I."/>
            <person name="Rusch D."/>
            <person name="Podicherti R."/>
            <person name="Tsui H.-C.T."/>
            <person name="Winkler M.E."/>
        </authorList>
    </citation>
    <scope>NUCLEOTIDE SEQUENCE</scope>
</reference>
<gene>
    <name evidence="2" type="ORF">METZ01_LOCUS494571</name>
</gene>
<evidence type="ECO:0000313" key="2">
    <source>
        <dbReference type="EMBL" id="SVE41717.1"/>
    </source>
</evidence>
<protein>
    <recommendedName>
        <fullName evidence="1">Luciferase-like domain-containing protein</fullName>
    </recommendedName>
</protein>
<evidence type="ECO:0000259" key="1">
    <source>
        <dbReference type="Pfam" id="PF00296"/>
    </source>
</evidence>
<feature type="non-terminal residue" evidence="2">
    <location>
        <position position="105"/>
    </location>
</feature>
<dbReference type="Pfam" id="PF00296">
    <property type="entry name" value="Bac_luciferase"/>
    <property type="match status" value="1"/>
</dbReference>
<dbReference type="AlphaFoldDB" id="A0A383DB30"/>
<dbReference type="SUPFAM" id="SSF51679">
    <property type="entry name" value="Bacterial luciferase-like"/>
    <property type="match status" value="1"/>
</dbReference>
<accession>A0A383DB30</accession>
<dbReference type="GO" id="GO:0016705">
    <property type="term" value="F:oxidoreductase activity, acting on paired donors, with incorporation or reduction of molecular oxygen"/>
    <property type="evidence" value="ECO:0007669"/>
    <property type="project" value="InterPro"/>
</dbReference>